<dbReference type="GO" id="GO:0016491">
    <property type="term" value="F:oxidoreductase activity"/>
    <property type="evidence" value="ECO:0007669"/>
    <property type="project" value="InterPro"/>
</dbReference>
<dbReference type="RefSeq" id="WP_195800036.1">
    <property type="nucleotide sequence ID" value="NZ_CP061379.1"/>
</dbReference>
<accession>A0A7S9D3C9</accession>
<dbReference type="Proteomes" id="UP000594621">
    <property type="component" value="Chromosome"/>
</dbReference>
<dbReference type="InterPro" id="IPR012348">
    <property type="entry name" value="RNR-like"/>
</dbReference>
<dbReference type="KEGG" id="bcou:IC761_28705"/>
<gene>
    <name evidence="1" type="ORF">IC761_28705</name>
</gene>
<dbReference type="CDD" id="cd00657">
    <property type="entry name" value="Ferritin_like"/>
    <property type="match status" value="1"/>
</dbReference>
<dbReference type="Gene3D" id="1.10.620.20">
    <property type="entry name" value="Ribonucleotide Reductase, subunit A"/>
    <property type="match status" value="1"/>
</dbReference>
<keyword evidence="2" id="KW-1185">Reference proteome</keyword>
<dbReference type="InterPro" id="IPR009078">
    <property type="entry name" value="Ferritin-like_SF"/>
</dbReference>
<dbReference type="SUPFAM" id="SSF47240">
    <property type="entry name" value="Ferritin-like"/>
    <property type="match status" value="1"/>
</dbReference>
<name>A0A7S9D3C9_9BRAD</name>
<dbReference type="EMBL" id="CP061379">
    <property type="protein sequence ID" value="QPF90446.1"/>
    <property type="molecule type" value="Genomic_DNA"/>
</dbReference>
<sequence length="317" mass="36287">MALSRDMSQDQAFEMVQTLLDAPESRFPLTFNSDLPRIRELFHAATRNQWDPKTDVAWDQLKPESYTEEQRYAARLYWSRRAWSEYGAISESPSLQLRFGVENRPSDMQLFFTIRSQEEARHAEVCHTMAEKLGGYIEKPVQQLFEGSVSTHGVRRATLNADVPLEGIIAALVCTAEEIAFDVFKHLDDVTRDPVARQVVRFIMRDESRHCAFGWYFLEAICETLTPEQKKMIENSVITMMEKVELNGYHSSWLAPENPASCAEVEADRITYEAGLGSTVEEVEKPVFVATVQRIRDQMKPLGINLPPFHHDKLGTI</sequence>
<proteinExistence type="predicted"/>
<evidence type="ECO:0000313" key="2">
    <source>
        <dbReference type="Proteomes" id="UP000594621"/>
    </source>
</evidence>
<evidence type="ECO:0000313" key="1">
    <source>
        <dbReference type="EMBL" id="QPF90446.1"/>
    </source>
</evidence>
<organism evidence="1 2">
    <name type="scientific">Bradyrhizobium commune</name>
    <dbReference type="NCBI Taxonomy" id="83627"/>
    <lineage>
        <taxon>Bacteria</taxon>
        <taxon>Pseudomonadati</taxon>
        <taxon>Pseudomonadota</taxon>
        <taxon>Alphaproteobacteria</taxon>
        <taxon>Hyphomicrobiales</taxon>
        <taxon>Nitrobacteraceae</taxon>
        <taxon>Bradyrhizobium</taxon>
    </lineage>
</organism>
<reference evidence="1 2" key="1">
    <citation type="submission" date="2020-09" db="EMBL/GenBank/DDBJ databases">
        <title>Complete genomes of bradyrhizobia occurring on native shrubby legumes in Australia.</title>
        <authorList>
            <person name="Lafay B."/>
        </authorList>
    </citation>
    <scope>NUCLEOTIDE SEQUENCE [LARGE SCALE GENOMIC DNA]</scope>
    <source>
        <strain evidence="1 2">BDV5040</strain>
    </source>
</reference>
<protein>
    <submittedName>
        <fullName evidence="1">Ferritin-like domain-containing protein</fullName>
    </submittedName>
</protein>
<dbReference type="AlphaFoldDB" id="A0A7S9D3C9"/>